<accession>A0A1G2LV51</accession>
<name>A0A1G2LV51_9BACT</name>
<reference evidence="1 2" key="1">
    <citation type="journal article" date="2016" name="Nat. Commun.">
        <title>Thousands of microbial genomes shed light on interconnected biogeochemical processes in an aquifer system.</title>
        <authorList>
            <person name="Anantharaman K."/>
            <person name="Brown C.T."/>
            <person name="Hug L.A."/>
            <person name="Sharon I."/>
            <person name="Castelle C.J."/>
            <person name="Probst A.J."/>
            <person name="Thomas B.C."/>
            <person name="Singh A."/>
            <person name="Wilkins M.J."/>
            <person name="Karaoz U."/>
            <person name="Brodie E.L."/>
            <person name="Williams K.H."/>
            <person name="Hubbard S.S."/>
            <person name="Banfield J.F."/>
        </authorList>
    </citation>
    <scope>NUCLEOTIDE SEQUENCE [LARGE SCALE GENOMIC DNA]</scope>
</reference>
<comment type="caution">
    <text evidence="1">The sequence shown here is derived from an EMBL/GenBank/DDBJ whole genome shotgun (WGS) entry which is preliminary data.</text>
</comment>
<evidence type="ECO:0008006" key="3">
    <source>
        <dbReference type="Google" id="ProtNLM"/>
    </source>
</evidence>
<evidence type="ECO:0000313" key="2">
    <source>
        <dbReference type="Proteomes" id="UP000178116"/>
    </source>
</evidence>
<sequence>MTRYAIIILFLAISVALFLTQTQPYFDKINVLKKDREAYAEVLNRSRELQALRDELFNQYNSISRESFDNLDKLLPKQIDPGTLIAMFENIMKTRGFLLKRINVQESEISTGKNAGTKIIGVLPPPYKIVNLSFLISGPYGNFPGLFSDLEKSVRIIDIKSVAFGVGASDFFELNIDAKTYAFSSPPVPMIAGDGREKGEKGQEILTMLERLRDARINADFFENEAFKSLVDFAPVLEMPQSYGRLNPFSKIESSVTKK</sequence>
<organism evidence="1 2">
    <name type="scientific">Candidatus Tagabacteria bacterium RIFCSPLOWO2_01_FULL_42_9</name>
    <dbReference type="NCBI Taxonomy" id="1802296"/>
    <lineage>
        <taxon>Bacteria</taxon>
        <taxon>Candidatus Tagaibacteriota</taxon>
    </lineage>
</organism>
<dbReference type="InterPro" id="IPR014717">
    <property type="entry name" value="Transl_elong_EF1B/ribsomal_bS6"/>
</dbReference>
<proteinExistence type="predicted"/>
<dbReference type="Proteomes" id="UP000178116">
    <property type="component" value="Unassembled WGS sequence"/>
</dbReference>
<gene>
    <name evidence="1" type="ORF">A3A10_02300</name>
</gene>
<dbReference type="Gene3D" id="3.30.70.60">
    <property type="match status" value="1"/>
</dbReference>
<evidence type="ECO:0000313" key="1">
    <source>
        <dbReference type="EMBL" id="OHA15486.1"/>
    </source>
</evidence>
<dbReference type="EMBL" id="MHRA01000020">
    <property type="protein sequence ID" value="OHA15486.1"/>
    <property type="molecule type" value="Genomic_DNA"/>
</dbReference>
<dbReference type="AlphaFoldDB" id="A0A1G2LV51"/>
<protein>
    <recommendedName>
        <fullName evidence="3">Pilus assembly protein PilO</fullName>
    </recommendedName>
</protein>